<feature type="region of interest" description="Disordered" evidence="1">
    <location>
        <begin position="54"/>
        <end position="85"/>
    </location>
</feature>
<reference evidence="2 3" key="1">
    <citation type="journal article" date="2019" name="G3 (Bethesda)">
        <title>Sequencing of a Wild Apple (Malus baccata) Genome Unravels the Differences Between Cultivated and Wild Apple Species Regarding Disease Resistance and Cold Tolerance.</title>
        <authorList>
            <person name="Chen X."/>
        </authorList>
    </citation>
    <scope>NUCLEOTIDE SEQUENCE [LARGE SCALE GENOMIC DNA]</scope>
    <source>
        <strain evidence="3">cv. Shandingzi</strain>
        <tissue evidence="2">Leaves</tissue>
    </source>
</reference>
<dbReference type="AlphaFoldDB" id="A0A540KC88"/>
<accession>A0A540KC88</accession>
<sequence length="122" mass="13273">MRVNPGLSAYSKDPESAGVLLQEPVENGKGRISNEHWVDSEAELGKIPYEKFDTSEEVCEQPNKSSSSSHHKNSNRGGNINGVTNGDSGITTFSLLVVVLTVTPPPSHFGETVREAPKKLYY</sequence>
<gene>
    <name evidence="2" type="ORF">C1H46_042617</name>
</gene>
<feature type="compositionally biased region" description="Basic and acidic residues" evidence="1">
    <location>
        <begin position="26"/>
        <end position="37"/>
    </location>
</feature>
<comment type="caution">
    <text evidence="2">The sequence shown here is derived from an EMBL/GenBank/DDBJ whole genome shotgun (WGS) entry which is preliminary data.</text>
</comment>
<proteinExistence type="predicted"/>
<evidence type="ECO:0000313" key="2">
    <source>
        <dbReference type="EMBL" id="TQD71835.1"/>
    </source>
</evidence>
<organism evidence="2 3">
    <name type="scientific">Malus baccata</name>
    <name type="common">Siberian crab apple</name>
    <name type="synonym">Pyrus baccata</name>
    <dbReference type="NCBI Taxonomy" id="106549"/>
    <lineage>
        <taxon>Eukaryota</taxon>
        <taxon>Viridiplantae</taxon>
        <taxon>Streptophyta</taxon>
        <taxon>Embryophyta</taxon>
        <taxon>Tracheophyta</taxon>
        <taxon>Spermatophyta</taxon>
        <taxon>Magnoliopsida</taxon>
        <taxon>eudicotyledons</taxon>
        <taxon>Gunneridae</taxon>
        <taxon>Pentapetalae</taxon>
        <taxon>rosids</taxon>
        <taxon>fabids</taxon>
        <taxon>Rosales</taxon>
        <taxon>Rosaceae</taxon>
        <taxon>Amygdaloideae</taxon>
        <taxon>Maleae</taxon>
        <taxon>Malus</taxon>
    </lineage>
</organism>
<dbReference type="EMBL" id="VIEB01001483">
    <property type="protein sequence ID" value="TQD71835.1"/>
    <property type="molecule type" value="Genomic_DNA"/>
</dbReference>
<dbReference type="Proteomes" id="UP000315295">
    <property type="component" value="Unassembled WGS sequence"/>
</dbReference>
<evidence type="ECO:0000256" key="1">
    <source>
        <dbReference type="SAM" id="MobiDB-lite"/>
    </source>
</evidence>
<feature type="compositionally biased region" description="Polar residues" evidence="1">
    <location>
        <begin position="76"/>
        <end position="85"/>
    </location>
</feature>
<feature type="region of interest" description="Disordered" evidence="1">
    <location>
        <begin position="1"/>
        <end position="37"/>
    </location>
</feature>
<protein>
    <submittedName>
        <fullName evidence="2">Uncharacterized protein</fullName>
    </submittedName>
</protein>
<evidence type="ECO:0000313" key="3">
    <source>
        <dbReference type="Proteomes" id="UP000315295"/>
    </source>
</evidence>
<keyword evidence="3" id="KW-1185">Reference proteome</keyword>
<name>A0A540KC88_MALBA</name>